<sequence>MYATRHYTPSSKQTTFRSDSPLSNDDIARHAPSVLAVEPHESRGVRYAFIPTINVLDGLRAEGFQPYEVRQTRCRDEGKREHTKHLVRLRHPDAGAMTFGGKEVPEIVLLNSHDGSSSYQLMSGLFRMVCSNGLIAGDICDDIRIRHSGNVVQDVIEGSFRVLDNIKRVGERVEGYRAISLSRPEQLLLAEAAAEIRWGSDPETGNSLAPIHSFDQLNRPRRREDTKTDLWTTFNVIQENVIQGGLSGRSTRGRRTRTCEVGGVNENVRLNKALWKLADEFAKLKMAA</sequence>
<dbReference type="RefSeq" id="WP_273703297.1">
    <property type="nucleotide sequence ID" value="NZ_JDSS02000019.1"/>
</dbReference>
<proteinExistence type="predicted"/>
<dbReference type="AlphaFoldDB" id="A0A084Y2D9"/>
<comment type="caution">
    <text evidence="2">The sequence shown here is derived from an EMBL/GenBank/DDBJ whole genome shotgun (WGS) entry which is preliminary data.</text>
</comment>
<accession>A0A084Y2D9</accession>
<dbReference type="STRING" id="1457154.CAPSK01_001738"/>
<dbReference type="InterPro" id="IPR026325">
    <property type="entry name" value="DUF932"/>
</dbReference>
<evidence type="ECO:0000313" key="2">
    <source>
        <dbReference type="EMBL" id="KFB68883.1"/>
    </source>
</evidence>
<gene>
    <name evidence="2" type="ORF">CAPSK01_001738</name>
</gene>
<evidence type="ECO:0000313" key="3">
    <source>
        <dbReference type="Proteomes" id="UP000019812"/>
    </source>
</evidence>
<dbReference type="Proteomes" id="UP000019812">
    <property type="component" value="Unassembled WGS sequence"/>
</dbReference>
<dbReference type="EMBL" id="JDSS02000019">
    <property type="protein sequence ID" value="KFB68883.1"/>
    <property type="molecule type" value="Genomic_DNA"/>
</dbReference>
<evidence type="ECO:0000256" key="1">
    <source>
        <dbReference type="SAM" id="MobiDB-lite"/>
    </source>
</evidence>
<feature type="region of interest" description="Disordered" evidence="1">
    <location>
        <begin position="1"/>
        <end position="24"/>
    </location>
</feature>
<feature type="compositionally biased region" description="Polar residues" evidence="1">
    <location>
        <begin position="7"/>
        <end position="23"/>
    </location>
</feature>
<reference evidence="2 3" key="1">
    <citation type="submission" date="2014-07" db="EMBL/GenBank/DDBJ databases">
        <title>Expanding our view of genomic diversity in Candidatus Accumulibacter clades.</title>
        <authorList>
            <person name="Skennerton C.T."/>
            <person name="Barr J.J."/>
            <person name="Slater F.R."/>
            <person name="Bond P.L."/>
            <person name="Tyson G.W."/>
        </authorList>
    </citation>
    <scope>NUCLEOTIDE SEQUENCE [LARGE SCALE GENOMIC DNA]</scope>
    <source>
        <strain evidence="3">SK-01</strain>
    </source>
</reference>
<evidence type="ECO:0008006" key="4">
    <source>
        <dbReference type="Google" id="ProtNLM"/>
    </source>
</evidence>
<dbReference type="Pfam" id="PF06067">
    <property type="entry name" value="DUF932"/>
    <property type="match status" value="1"/>
</dbReference>
<name>A0A084Y2D9_9PROT</name>
<protein>
    <recommendedName>
        <fullName evidence="4">DUF945 domain-containing protein</fullName>
    </recommendedName>
</protein>
<organism evidence="2 3">
    <name type="scientific">Candidatus Accumulibacter vicinus</name>
    <dbReference type="NCBI Taxonomy" id="2954382"/>
    <lineage>
        <taxon>Bacteria</taxon>
        <taxon>Pseudomonadati</taxon>
        <taxon>Pseudomonadota</taxon>
        <taxon>Betaproteobacteria</taxon>
        <taxon>Candidatus Accumulibacter</taxon>
    </lineage>
</organism>